<evidence type="ECO:0000313" key="2">
    <source>
        <dbReference type="EMBL" id="GEO09313.1"/>
    </source>
</evidence>
<dbReference type="Gene3D" id="3.90.1570.10">
    <property type="entry name" value="tt1808, chain A"/>
    <property type="match status" value="1"/>
</dbReference>
<sequence length="178" mass="20641">MASAVKILPHYTYEDWLNWKGQWELIDGIPYAMSPMPVPKHQIIASNLTIEFGNELKKCKACKVVQPLDYKVAEDIIVQPDLLIVYAEINKKYLDFPPDLVVEILSPSTALKDRHSKFAIYEQQQIKYYLIVNPDEEEVEVYAIENGIYQLKQSGRDLSYDFSFETGCTAKILFKEIW</sequence>
<dbReference type="EMBL" id="BJYT01000006">
    <property type="protein sequence ID" value="GEO09313.1"/>
    <property type="molecule type" value="Genomic_DNA"/>
</dbReference>
<protein>
    <recommendedName>
        <fullName evidence="1">Putative restriction endonuclease domain-containing protein</fullName>
    </recommendedName>
</protein>
<comment type="caution">
    <text evidence="2">The sequence shown here is derived from an EMBL/GenBank/DDBJ whole genome shotgun (WGS) entry which is preliminary data.</text>
</comment>
<dbReference type="AlphaFoldDB" id="A0A512BBH6"/>
<dbReference type="OrthoDB" id="9808428at2"/>
<dbReference type="RefSeq" id="WP_147203441.1">
    <property type="nucleotide sequence ID" value="NZ_BJYT01000006.1"/>
</dbReference>
<dbReference type="InterPro" id="IPR011335">
    <property type="entry name" value="Restrct_endonuc-II-like"/>
</dbReference>
<evidence type="ECO:0000313" key="3">
    <source>
        <dbReference type="Proteomes" id="UP000321513"/>
    </source>
</evidence>
<dbReference type="PANTHER" id="PTHR36558:SF1">
    <property type="entry name" value="RESTRICTION ENDONUCLEASE DOMAIN-CONTAINING PROTEIN-RELATED"/>
    <property type="match status" value="1"/>
</dbReference>
<feature type="domain" description="Putative restriction endonuclease" evidence="1">
    <location>
        <begin position="13"/>
        <end position="154"/>
    </location>
</feature>
<proteinExistence type="predicted"/>
<gene>
    <name evidence="2" type="ORF">SAE01_18090</name>
</gene>
<organism evidence="2 3">
    <name type="scientific">Segetibacter aerophilus</name>
    <dbReference type="NCBI Taxonomy" id="670293"/>
    <lineage>
        <taxon>Bacteria</taxon>
        <taxon>Pseudomonadati</taxon>
        <taxon>Bacteroidota</taxon>
        <taxon>Chitinophagia</taxon>
        <taxon>Chitinophagales</taxon>
        <taxon>Chitinophagaceae</taxon>
        <taxon>Segetibacter</taxon>
    </lineage>
</organism>
<accession>A0A512BBH6</accession>
<keyword evidence="3" id="KW-1185">Reference proteome</keyword>
<dbReference type="InterPro" id="IPR012296">
    <property type="entry name" value="Nuclease_put_TT1808"/>
</dbReference>
<dbReference type="InterPro" id="IPR008538">
    <property type="entry name" value="Uma2"/>
</dbReference>
<dbReference type="CDD" id="cd06260">
    <property type="entry name" value="DUF820-like"/>
    <property type="match status" value="1"/>
</dbReference>
<reference evidence="2 3" key="1">
    <citation type="submission" date="2019-07" db="EMBL/GenBank/DDBJ databases">
        <title>Whole genome shotgun sequence of Segetibacter aerophilus NBRC 106135.</title>
        <authorList>
            <person name="Hosoyama A."/>
            <person name="Uohara A."/>
            <person name="Ohji S."/>
            <person name="Ichikawa N."/>
        </authorList>
    </citation>
    <scope>NUCLEOTIDE SEQUENCE [LARGE SCALE GENOMIC DNA]</scope>
    <source>
        <strain evidence="2 3">NBRC 106135</strain>
    </source>
</reference>
<name>A0A512BBH6_9BACT</name>
<dbReference type="Proteomes" id="UP000321513">
    <property type="component" value="Unassembled WGS sequence"/>
</dbReference>
<dbReference type="PANTHER" id="PTHR36558">
    <property type="entry name" value="GLR1098 PROTEIN"/>
    <property type="match status" value="1"/>
</dbReference>
<dbReference type="SUPFAM" id="SSF52980">
    <property type="entry name" value="Restriction endonuclease-like"/>
    <property type="match status" value="1"/>
</dbReference>
<dbReference type="Pfam" id="PF05685">
    <property type="entry name" value="Uma2"/>
    <property type="match status" value="1"/>
</dbReference>
<evidence type="ECO:0000259" key="1">
    <source>
        <dbReference type="Pfam" id="PF05685"/>
    </source>
</evidence>